<dbReference type="RefSeq" id="WP_183602912.1">
    <property type="nucleotide sequence ID" value="NZ_JACHXK010000014.1"/>
</dbReference>
<evidence type="ECO:0000256" key="9">
    <source>
        <dbReference type="PROSITE-ProRule" id="PRU00169"/>
    </source>
</evidence>
<feature type="domain" description="OmpR/PhoB-type" evidence="12">
    <location>
        <begin position="135"/>
        <end position="237"/>
    </location>
</feature>
<name>A0A7W5B1M7_9BACL</name>
<evidence type="ECO:0000256" key="10">
    <source>
        <dbReference type="PROSITE-ProRule" id="PRU01091"/>
    </source>
</evidence>
<dbReference type="AlphaFoldDB" id="A0A7W5B1M7"/>
<dbReference type="CDD" id="cd17574">
    <property type="entry name" value="REC_OmpR"/>
    <property type="match status" value="1"/>
</dbReference>
<evidence type="ECO:0000313" key="13">
    <source>
        <dbReference type="EMBL" id="MBB3112804.1"/>
    </source>
</evidence>
<dbReference type="GO" id="GO:0005829">
    <property type="term" value="C:cytosol"/>
    <property type="evidence" value="ECO:0007669"/>
    <property type="project" value="TreeGrafter"/>
</dbReference>
<evidence type="ECO:0000256" key="5">
    <source>
        <dbReference type="ARBA" id="ARBA00023015"/>
    </source>
</evidence>
<dbReference type="Pfam" id="PF00486">
    <property type="entry name" value="Trans_reg_C"/>
    <property type="match status" value="1"/>
</dbReference>
<evidence type="ECO:0000259" key="12">
    <source>
        <dbReference type="PROSITE" id="PS51755"/>
    </source>
</evidence>
<evidence type="ECO:0000256" key="3">
    <source>
        <dbReference type="ARBA" id="ARBA00022553"/>
    </source>
</evidence>
<protein>
    <submittedName>
        <fullName evidence="13">Two-component system response regulator ResD</fullName>
    </submittedName>
</protein>
<reference evidence="13 14" key="1">
    <citation type="submission" date="2020-08" db="EMBL/GenBank/DDBJ databases">
        <title>Genomic Encyclopedia of Type Strains, Phase III (KMG-III): the genomes of soil and plant-associated and newly described type strains.</title>
        <authorList>
            <person name="Whitman W."/>
        </authorList>
    </citation>
    <scope>NUCLEOTIDE SEQUENCE [LARGE SCALE GENOMIC DNA]</scope>
    <source>
        <strain evidence="13 14">CECT 5862</strain>
    </source>
</reference>
<dbReference type="PANTHER" id="PTHR48111">
    <property type="entry name" value="REGULATOR OF RPOS"/>
    <property type="match status" value="1"/>
</dbReference>
<dbReference type="SUPFAM" id="SSF46894">
    <property type="entry name" value="C-terminal effector domain of the bipartite response regulators"/>
    <property type="match status" value="1"/>
</dbReference>
<dbReference type="GO" id="GO:0032993">
    <property type="term" value="C:protein-DNA complex"/>
    <property type="evidence" value="ECO:0007669"/>
    <property type="project" value="TreeGrafter"/>
</dbReference>
<dbReference type="Pfam" id="PF00072">
    <property type="entry name" value="Response_reg"/>
    <property type="match status" value="1"/>
</dbReference>
<dbReference type="PANTHER" id="PTHR48111:SF44">
    <property type="entry name" value="TRANSCRIPTIONAL REGULATORY PROTEIN RESD"/>
    <property type="match status" value="1"/>
</dbReference>
<evidence type="ECO:0000256" key="6">
    <source>
        <dbReference type="ARBA" id="ARBA00023125"/>
    </source>
</evidence>
<dbReference type="CDD" id="cd00383">
    <property type="entry name" value="trans_reg_C"/>
    <property type="match status" value="1"/>
</dbReference>
<dbReference type="InterPro" id="IPR036388">
    <property type="entry name" value="WH-like_DNA-bd_sf"/>
</dbReference>
<dbReference type="PROSITE" id="PS50110">
    <property type="entry name" value="RESPONSE_REGULATORY"/>
    <property type="match status" value="1"/>
</dbReference>
<accession>A0A7W5B1M7</accession>
<dbReference type="FunFam" id="1.10.10.10:FF:000018">
    <property type="entry name" value="DNA-binding response regulator ResD"/>
    <property type="match status" value="1"/>
</dbReference>
<evidence type="ECO:0000256" key="8">
    <source>
        <dbReference type="ARBA" id="ARBA00023163"/>
    </source>
</evidence>
<dbReference type="InterPro" id="IPR016032">
    <property type="entry name" value="Sig_transdc_resp-reg_C-effctor"/>
</dbReference>
<keyword evidence="14" id="KW-1185">Reference proteome</keyword>
<dbReference type="Proteomes" id="UP000570361">
    <property type="component" value="Unassembled WGS sequence"/>
</dbReference>
<evidence type="ECO:0000256" key="7">
    <source>
        <dbReference type="ARBA" id="ARBA00023159"/>
    </source>
</evidence>
<dbReference type="GO" id="GO:0000976">
    <property type="term" value="F:transcription cis-regulatory region binding"/>
    <property type="evidence" value="ECO:0007669"/>
    <property type="project" value="TreeGrafter"/>
</dbReference>
<organism evidence="13 14">
    <name type="scientific">Paenibacillus phyllosphaerae</name>
    <dbReference type="NCBI Taxonomy" id="274593"/>
    <lineage>
        <taxon>Bacteria</taxon>
        <taxon>Bacillati</taxon>
        <taxon>Bacillota</taxon>
        <taxon>Bacilli</taxon>
        <taxon>Bacillales</taxon>
        <taxon>Paenibacillaceae</taxon>
        <taxon>Paenibacillus</taxon>
    </lineage>
</organism>
<dbReference type="InterPro" id="IPR001789">
    <property type="entry name" value="Sig_transdc_resp-reg_receiver"/>
</dbReference>
<dbReference type="Gene3D" id="6.10.250.690">
    <property type="match status" value="1"/>
</dbReference>
<evidence type="ECO:0000256" key="2">
    <source>
        <dbReference type="ARBA" id="ARBA00022490"/>
    </source>
</evidence>
<dbReference type="FunFam" id="3.40.50.2300:FF:000001">
    <property type="entry name" value="DNA-binding response regulator PhoB"/>
    <property type="match status" value="1"/>
</dbReference>
<dbReference type="Gene3D" id="1.10.10.10">
    <property type="entry name" value="Winged helix-like DNA-binding domain superfamily/Winged helix DNA-binding domain"/>
    <property type="match status" value="1"/>
</dbReference>
<dbReference type="SUPFAM" id="SSF52172">
    <property type="entry name" value="CheY-like"/>
    <property type="match status" value="1"/>
</dbReference>
<dbReference type="InterPro" id="IPR011006">
    <property type="entry name" value="CheY-like_superfamily"/>
</dbReference>
<dbReference type="SMART" id="SM00862">
    <property type="entry name" value="Trans_reg_C"/>
    <property type="match status" value="1"/>
</dbReference>
<dbReference type="EMBL" id="JACHXK010000014">
    <property type="protein sequence ID" value="MBB3112804.1"/>
    <property type="molecule type" value="Genomic_DNA"/>
</dbReference>
<evidence type="ECO:0000259" key="11">
    <source>
        <dbReference type="PROSITE" id="PS50110"/>
    </source>
</evidence>
<dbReference type="PROSITE" id="PS51755">
    <property type="entry name" value="OMPR_PHOB"/>
    <property type="match status" value="1"/>
</dbReference>
<keyword evidence="2" id="KW-0963">Cytoplasm</keyword>
<keyword evidence="8" id="KW-0804">Transcription</keyword>
<dbReference type="GO" id="GO:0000156">
    <property type="term" value="F:phosphorelay response regulator activity"/>
    <property type="evidence" value="ECO:0007669"/>
    <property type="project" value="TreeGrafter"/>
</dbReference>
<dbReference type="SMART" id="SM00448">
    <property type="entry name" value="REC"/>
    <property type="match status" value="1"/>
</dbReference>
<sequence>MEKRQERILLVDDEQRIRSLLGMYLEKEHYEIDHAEDGKDALRKALAYDYKLIVLDVMLPGMNGIEVCQSIRRQKQTPIVMVTARSDEYGKLAGFEAGADDYVTKPFSPREVVLRIRALLNRSAIYDREELPRTPGRIVLPYLTIEAGAHRVLVMGTEIRLTLKEYDLLYFLARHHGIAFTREELLREVWRYDADKKGDHRTVDTHVKRIREKLAAVSEEASKMIFTIWGLGYSLRNPFEAVARVAGEKS</sequence>
<comment type="subcellular location">
    <subcellularLocation>
        <location evidence="1">Cytoplasm</location>
    </subcellularLocation>
</comment>
<dbReference type="InterPro" id="IPR001867">
    <property type="entry name" value="OmpR/PhoB-type_DNA-bd"/>
</dbReference>
<dbReference type="InterPro" id="IPR039420">
    <property type="entry name" value="WalR-like"/>
</dbReference>
<comment type="caution">
    <text evidence="13">The sequence shown here is derived from an EMBL/GenBank/DDBJ whole genome shotgun (WGS) entry which is preliminary data.</text>
</comment>
<feature type="DNA-binding region" description="OmpR/PhoB-type" evidence="10">
    <location>
        <begin position="135"/>
        <end position="237"/>
    </location>
</feature>
<feature type="modified residue" description="4-aspartylphosphate" evidence="9">
    <location>
        <position position="56"/>
    </location>
</feature>
<keyword evidence="4" id="KW-0902">Two-component regulatory system</keyword>
<keyword evidence="5" id="KW-0805">Transcription regulation</keyword>
<keyword evidence="6 10" id="KW-0238">DNA-binding</keyword>
<proteinExistence type="predicted"/>
<dbReference type="Gene3D" id="3.40.50.2300">
    <property type="match status" value="1"/>
</dbReference>
<evidence type="ECO:0000313" key="14">
    <source>
        <dbReference type="Proteomes" id="UP000570361"/>
    </source>
</evidence>
<evidence type="ECO:0000256" key="4">
    <source>
        <dbReference type="ARBA" id="ARBA00023012"/>
    </source>
</evidence>
<dbReference type="GO" id="GO:0006355">
    <property type="term" value="P:regulation of DNA-templated transcription"/>
    <property type="evidence" value="ECO:0007669"/>
    <property type="project" value="InterPro"/>
</dbReference>
<evidence type="ECO:0000256" key="1">
    <source>
        <dbReference type="ARBA" id="ARBA00004496"/>
    </source>
</evidence>
<keyword evidence="3 9" id="KW-0597">Phosphoprotein</keyword>
<feature type="domain" description="Response regulatory" evidence="11">
    <location>
        <begin position="7"/>
        <end position="120"/>
    </location>
</feature>
<gene>
    <name evidence="13" type="ORF">FHS18_004906</name>
</gene>
<keyword evidence="7" id="KW-0010">Activator</keyword>